<proteinExistence type="predicted"/>
<feature type="compositionally biased region" description="Polar residues" evidence="6">
    <location>
        <begin position="153"/>
        <end position="177"/>
    </location>
</feature>
<dbReference type="InterPro" id="IPR045239">
    <property type="entry name" value="bHLH95_bHLH"/>
</dbReference>
<organism evidence="8 9">
    <name type="scientific">Abeliophyllum distichum</name>
    <dbReference type="NCBI Taxonomy" id="126358"/>
    <lineage>
        <taxon>Eukaryota</taxon>
        <taxon>Viridiplantae</taxon>
        <taxon>Streptophyta</taxon>
        <taxon>Embryophyta</taxon>
        <taxon>Tracheophyta</taxon>
        <taxon>Spermatophyta</taxon>
        <taxon>Magnoliopsida</taxon>
        <taxon>eudicotyledons</taxon>
        <taxon>Gunneridae</taxon>
        <taxon>Pentapetalae</taxon>
        <taxon>asterids</taxon>
        <taxon>lamiids</taxon>
        <taxon>Lamiales</taxon>
        <taxon>Oleaceae</taxon>
        <taxon>Forsythieae</taxon>
        <taxon>Abeliophyllum</taxon>
    </lineage>
</organism>
<dbReference type="AlphaFoldDB" id="A0ABD1VPA8"/>
<dbReference type="PANTHER" id="PTHR16223">
    <property type="entry name" value="TRANSCRIPTION FACTOR BHLH83-RELATED"/>
    <property type="match status" value="1"/>
</dbReference>
<evidence type="ECO:0000256" key="1">
    <source>
        <dbReference type="ARBA" id="ARBA00004123"/>
    </source>
</evidence>
<evidence type="ECO:0000256" key="6">
    <source>
        <dbReference type="SAM" id="MobiDB-lite"/>
    </source>
</evidence>
<dbReference type="Proteomes" id="UP001604336">
    <property type="component" value="Unassembled WGS sequence"/>
</dbReference>
<dbReference type="PANTHER" id="PTHR16223:SF53">
    <property type="entry name" value="TRANSCRIPTION FACTOR BHLH68-LIKE"/>
    <property type="match status" value="1"/>
</dbReference>
<keyword evidence="9" id="KW-1185">Reference proteome</keyword>
<evidence type="ECO:0000256" key="2">
    <source>
        <dbReference type="ARBA" id="ARBA00023015"/>
    </source>
</evidence>
<evidence type="ECO:0000313" key="9">
    <source>
        <dbReference type="Proteomes" id="UP001604336"/>
    </source>
</evidence>
<evidence type="ECO:0000259" key="7">
    <source>
        <dbReference type="PROSITE" id="PS50888"/>
    </source>
</evidence>
<dbReference type="InterPro" id="IPR045843">
    <property type="entry name" value="IND-like"/>
</dbReference>
<evidence type="ECO:0000256" key="3">
    <source>
        <dbReference type="ARBA" id="ARBA00023125"/>
    </source>
</evidence>
<sequence length="332" mass="36826">MMAGNPNWWRINGMHPQSQQQISSTHLPTASTQYLYGSSSLSSNSSSDHHLNQECPVRSWSQLLLGELTGDEDRFGTTLLQQKKLENWEDQVLNSLSFRVPVVDVKQESNHFYRQIDDEFRACKSSWPQVIPVSSPNSCVTSLSNSILNFSSAKENRKNQNPADQYSSECNSTSTGGVSKKPRVQQSSTQPALKVRKEKLGDRITALHQLVSPFGKTDTASVLSEAIGYIRFLQAQIEALCSPYTRNESGNIGHQQSVQERNCLFPEEPVQFFNEIGYEGREASKQGKQSQVNDLTSRGLCLVPVSFTQHVGNDIDGASDCWTPALGGGFSM</sequence>
<dbReference type="SUPFAM" id="SSF47459">
    <property type="entry name" value="HLH, helix-loop-helix DNA-binding domain"/>
    <property type="match status" value="1"/>
</dbReference>
<comment type="caution">
    <text evidence="8">The sequence shown here is derived from an EMBL/GenBank/DDBJ whole genome shotgun (WGS) entry which is preliminary data.</text>
</comment>
<evidence type="ECO:0000256" key="4">
    <source>
        <dbReference type="ARBA" id="ARBA00023163"/>
    </source>
</evidence>
<protein>
    <submittedName>
        <fullName evidence="8">Transcription factor bHLH</fullName>
    </submittedName>
</protein>
<reference evidence="9" key="1">
    <citation type="submission" date="2024-07" db="EMBL/GenBank/DDBJ databases">
        <title>Two chromosome-level genome assemblies of Korean endemic species Abeliophyllum distichum and Forsythia ovata (Oleaceae).</title>
        <authorList>
            <person name="Jang H."/>
        </authorList>
    </citation>
    <scope>NUCLEOTIDE SEQUENCE [LARGE SCALE GENOMIC DNA]</scope>
</reference>
<comment type="subcellular location">
    <subcellularLocation>
        <location evidence="1">Nucleus</location>
    </subcellularLocation>
</comment>
<dbReference type="PROSITE" id="PS50888">
    <property type="entry name" value="BHLH"/>
    <property type="match status" value="1"/>
</dbReference>
<keyword evidence="4" id="KW-0804">Transcription</keyword>
<keyword evidence="2" id="KW-0805">Transcription regulation</keyword>
<dbReference type="InterPro" id="IPR011598">
    <property type="entry name" value="bHLH_dom"/>
</dbReference>
<evidence type="ECO:0000313" key="8">
    <source>
        <dbReference type="EMBL" id="KAL2539184.1"/>
    </source>
</evidence>
<feature type="region of interest" description="Disordered" evidence="6">
    <location>
        <begin position="153"/>
        <end position="193"/>
    </location>
</feature>
<evidence type="ECO:0000256" key="5">
    <source>
        <dbReference type="ARBA" id="ARBA00023242"/>
    </source>
</evidence>
<accession>A0ABD1VPA8</accession>
<dbReference type="InterPro" id="IPR036638">
    <property type="entry name" value="HLH_DNA-bd_sf"/>
</dbReference>
<dbReference type="CDD" id="cd11393">
    <property type="entry name" value="bHLH_AtbHLH_like"/>
    <property type="match status" value="1"/>
</dbReference>
<gene>
    <name evidence="8" type="ORF">Adt_00162</name>
</gene>
<dbReference type="Gene3D" id="4.10.280.10">
    <property type="entry name" value="Helix-loop-helix DNA-binding domain"/>
    <property type="match status" value="1"/>
</dbReference>
<keyword evidence="3" id="KW-0238">DNA-binding</keyword>
<dbReference type="GO" id="GO:0005634">
    <property type="term" value="C:nucleus"/>
    <property type="evidence" value="ECO:0007669"/>
    <property type="project" value="UniProtKB-SubCell"/>
</dbReference>
<dbReference type="EMBL" id="JBFOLK010000001">
    <property type="protein sequence ID" value="KAL2539184.1"/>
    <property type="molecule type" value="Genomic_DNA"/>
</dbReference>
<keyword evidence="5" id="KW-0539">Nucleus</keyword>
<dbReference type="GO" id="GO:0003677">
    <property type="term" value="F:DNA binding"/>
    <property type="evidence" value="ECO:0007669"/>
    <property type="project" value="UniProtKB-KW"/>
</dbReference>
<name>A0ABD1VPA8_9LAMI</name>
<feature type="domain" description="BHLH" evidence="7">
    <location>
        <begin position="184"/>
        <end position="233"/>
    </location>
</feature>